<sequence>MKINDKCVGCGQCAAICKNDAIQVWGKAKITQNCTNCKICSYYCPLNAIEVT</sequence>
<name>D7E6H4_METEZ</name>
<dbReference type="STRING" id="644295.Metev_0268"/>
<dbReference type="EMBL" id="CP002069">
    <property type="protein sequence ID" value="ADI73196.1"/>
    <property type="molecule type" value="Genomic_DNA"/>
</dbReference>
<organism evidence="2 3">
    <name type="scientific">Methanohalobium evestigatum (strain ATCC BAA-1072 / DSM 3721 / NBRC 107634 / OCM 161 / Z-7303)</name>
    <dbReference type="NCBI Taxonomy" id="644295"/>
    <lineage>
        <taxon>Archaea</taxon>
        <taxon>Methanobacteriati</taxon>
        <taxon>Methanobacteriota</taxon>
        <taxon>Stenosarchaea group</taxon>
        <taxon>Methanomicrobia</taxon>
        <taxon>Methanosarcinales</taxon>
        <taxon>Methanosarcinaceae</taxon>
        <taxon>Methanohalobium</taxon>
    </lineage>
</organism>
<dbReference type="PROSITE" id="PS51379">
    <property type="entry name" value="4FE4S_FER_2"/>
    <property type="match status" value="2"/>
</dbReference>
<feature type="domain" description="4Fe-4S ferredoxin-type" evidence="1">
    <location>
        <begin position="1"/>
        <end position="27"/>
    </location>
</feature>
<dbReference type="Proteomes" id="UP000000391">
    <property type="component" value="Chromosome"/>
</dbReference>
<dbReference type="HOGENOM" id="CLU_139698_11_4_2"/>
<dbReference type="GO" id="GO:0016491">
    <property type="term" value="F:oxidoreductase activity"/>
    <property type="evidence" value="ECO:0007669"/>
    <property type="project" value="UniProtKB-ARBA"/>
</dbReference>
<keyword evidence="3" id="KW-1185">Reference proteome</keyword>
<dbReference type="Gene3D" id="3.30.70.20">
    <property type="match status" value="1"/>
</dbReference>
<dbReference type="SUPFAM" id="SSF54862">
    <property type="entry name" value="4Fe-4S ferredoxins"/>
    <property type="match status" value="1"/>
</dbReference>
<dbReference type="PROSITE" id="PS00198">
    <property type="entry name" value="4FE4S_FER_1"/>
    <property type="match status" value="1"/>
</dbReference>
<evidence type="ECO:0000313" key="3">
    <source>
        <dbReference type="Proteomes" id="UP000000391"/>
    </source>
</evidence>
<dbReference type="InterPro" id="IPR017900">
    <property type="entry name" value="4Fe4S_Fe_S_CS"/>
</dbReference>
<reference evidence="2 3" key="1">
    <citation type="submission" date="2010-06" db="EMBL/GenBank/DDBJ databases">
        <title>Complete sequence chromosome of Methanohalobium evestigatum Z-7303.</title>
        <authorList>
            <consortium name="US DOE Joint Genome Institute"/>
            <person name="Lucas S."/>
            <person name="Copeland A."/>
            <person name="Lapidus A."/>
            <person name="Cheng J.-F."/>
            <person name="Bruce D."/>
            <person name="Goodwin L."/>
            <person name="Pitluck S."/>
            <person name="Saunders E."/>
            <person name="Detter J.C."/>
            <person name="Han C."/>
            <person name="Tapia R."/>
            <person name="Land M."/>
            <person name="Hauser L."/>
            <person name="Kyrpides N."/>
            <person name="Mikhailova N."/>
            <person name="Sieprawska-Lupa M."/>
            <person name="Whitman W.B."/>
            <person name="Anderson I."/>
            <person name="Woyke T."/>
        </authorList>
    </citation>
    <scope>NUCLEOTIDE SEQUENCE [LARGE SCALE GENOMIC DNA]</scope>
    <source>
        <strain evidence="3">ATCC BAA-1072 / DSM 3721 / NBRC 107634 / OCM 161 / Z-7303</strain>
    </source>
</reference>
<protein>
    <submittedName>
        <fullName evidence="2">4Fe-4S ferredoxin iron-sulfur binding domain protein</fullName>
    </submittedName>
</protein>
<evidence type="ECO:0000259" key="1">
    <source>
        <dbReference type="PROSITE" id="PS51379"/>
    </source>
</evidence>
<dbReference type="InterPro" id="IPR017896">
    <property type="entry name" value="4Fe4S_Fe-S-bd"/>
</dbReference>
<proteinExistence type="predicted"/>
<accession>D7E6H4</accession>
<dbReference type="KEGG" id="mev:Metev_0268"/>
<dbReference type="OrthoDB" id="23833at2157"/>
<feature type="domain" description="4Fe-4S ferredoxin-type" evidence="1">
    <location>
        <begin position="31"/>
        <end position="52"/>
    </location>
</feature>
<gene>
    <name evidence="2" type="ordered locus">Metev_0268</name>
</gene>
<dbReference type="AlphaFoldDB" id="D7E6H4"/>
<evidence type="ECO:0000313" key="2">
    <source>
        <dbReference type="EMBL" id="ADI73196.1"/>
    </source>
</evidence>
<dbReference type="Pfam" id="PF14697">
    <property type="entry name" value="Fer4_21"/>
    <property type="match status" value="1"/>
</dbReference>